<dbReference type="GO" id="GO:0042242">
    <property type="term" value="F:cobyrinic acid a,c-diamide synthase activity"/>
    <property type="evidence" value="ECO:0007669"/>
    <property type="project" value="InterPro"/>
</dbReference>
<dbReference type="OrthoDB" id="9764035at2"/>
<comment type="pathway">
    <text evidence="9">Cofactor biosynthesis; adenosylcobalamin biosynthesis; cob(II)yrinate a,c-diamide from precorrin-2 (aerobic route): step 9/10.</text>
</comment>
<dbReference type="PROSITE" id="PS51274">
    <property type="entry name" value="GATASE_COBBQ"/>
    <property type="match status" value="1"/>
</dbReference>
<evidence type="ECO:0000256" key="5">
    <source>
        <dbReference type="ARBA" id="ARBA00022741"/>
    </source>
</evidence>
<dbReference type="InterPro" id="IPR011698">
    <property type="entry name" value="GATase_3"/>
</dbReference>
<dbReference type="AlphaFoldDB" id="J0QSV5"/>
<keyword evidence="13" id="KW-1185">Reference proteome</keyword>
<keyword evidence="7 9" id="KW-0460">Magnesium</keyword>
<dbReference type="Proteomes" id="UP000008952">
    <property type="component" value="Unassembled WGS sequence"/>
</dbReference>
<dbReference type="Gene3D" id="3.40.50.880">
    <property type="match status" value="1"/>
</dbReference>
<dbReference type="GO" id="GO:0043802">
    <property type="term" value="F:hydrogenobyrinic acid a,c-diamide synthase (glutamine-hydrolysing) activity"/>
    <property type="evidence" value="ECO:0007669"/>
    <property type="project" value="UniProtKB-UniRule"/>
</dbReference>
<comment type="domain">
    <text evidence="9">Comprises of two domains. The C-terminal domain contains the binding site for glutamine and catalyzes the hydrolysis of this substrate to glutamate and ammonia. The N-terminal domain is anticipated to bind ATP and hydrogenobyrinate and catalyzes the ultimate synthesis of the diamide product. The ammonia produced via the glutaminase domain is probably translocated to the adjacent domain via a molecular tunnel, where it reacts with an activated intermediate.</text>
</comment>
<organism evidence="12 13">
    <name type="scientific">Bartonella tamiae Th239</name>
    <dbReference type="NCBI Taxonomy" id="1094558"/>
    <lineage>
        <taxon>Bacteria</taxon>
        <taxon>Pseudomonadati</taxon>
        <taxon>Pseudomonadota</taxon>
        <taxon>Alphaproteobacteria</taxon>
        <taxon>Hyphomicrobiales</taxon>
        <taxon>Bartonellaceae</taxon>
        <taxon>Bartonella</taxon>
    </lineage>
</organism>
<proteinExistence type="inferred from homology"/>
<dbReference type="NCBIfam" id="NF002204">
    <property type="entry name" value="PRK01077.1"/>
    <property type="match status" value="1"/>
</dbReference>
<dbReference type="SUPFAM" id="SSF52317">
    <property type="entry name" value="Class I glutamine amidotransferase-like"/>
    <property type="match status" value="1"/>
</dbReference>
<dbReference type="GO" id="GO:0009236">
    <property type="term" value="P:cobalamin biosynthetic process"/>
    <property type="evidence" value="ECO:0007669"/>
    <property type="project" value="UniProtKB-UniRule"/>
</dbReference>
<dbReference type="EC" id="6.3.5.9" evidence="9"/>
<dbReference type="SUPFAM" id="SSF52540">
    <property type="entry name" value="P-loop containing nucleoside triphosphate hydrolases"/>
    <property type="match status" value="1"/>
</dbReference>
<dbReference type="UniPathway" id="UPA00148">
    <property type="reaction ID" value="UER00220"/>
</dbReference>
<reference evidence="12 13" key="1">
    <citation type="submission" date="2012-03" db="EMBL/GenBank/DDBJ databases">
        <title>The Genome Sequence of Bartonella tamiae Th239.</title>
        <authorList>
            <consortium name="The Broad Institute Genome Sequencing Platform"/>
            <consortium name="The Broad Institute Genome Sequencing Center for Infectious Disease"/>
            <person name="Feldgarden M."/>
            <person name="Kirby J."/>
            <person name="Kosoy M."/>
            <person name="Birtles R."/>
            <person name="Probert W.S."/>
            <person name="Chiaraviglio L."/>
            <person name="Young S.K."/>
            <person name="Zeng Q."/>
            <person name="Gargeya S."/>
            <person name="Fitzgerald M."/>
            <person name="Haas B."/>
            <person name="Abouelleil A."/>
            <person name="Alvarado L."/>
            <person name="Arachchi H.M."/>
            <person name="Berlin A."/>
            <person name="Chapman S.B."/>
            <person name="Gearin G."/>
            <person name="Goldberg J."/>
            <person name="Griggs A."/>
            <person name="Gujja S."/>
            <person name="Hansen M."/>
            <person name="Heiman D."/>
            <person name="Howarth C."/>
            <person name="Larimer J."/>
            <person name="Lui A."/>
            <person name="MacDonald P.J.P."/>
            <person name="McCowen C."/>
            <person name="Montmayeur A."/>
            <person name="Murphy C."/>
            <person name="Neiman D."/>
            <person name="Pearson M."/>
            <person name="Priest M."/>
            <person name="Roberts A."/>
            <person name="Saif S."/>
            <person name="Shea T."/>
            <person name="Sisk P."/>
            <person name="Stolte C."/>
            <person name="Sykes S."/>
            <person name="Wortman J."/>
            <person name="Nusbaum C."/>
            <person name="Birren B."/>
        </authorList>
    </citation>
    <scope>NUCLEOTIDE SEQUENCE [LARGE SCALE GENOMIC DNA]</scope>
    <source>
        <strain evidence="12 13">Th239</strain>
    </source>
</reference>
<evidence type="ECO:0000256" key="1">
    <source>
        <dbReference type="ARBA" id="ARBA00001946"/>
    </source>
</evidence>
<keyword evidence="5 9" id="KW-0547">Nucleotide-binding</keyword>
<dbReference type="InterPro" id="IPR027417">
    <property type="entry name" value="P-loop_NTPase"/>
</dbReference>
<comment type="similarity">
    <text evidence="9">Belongs to the CobB/CbiA family.</text>
</comment>
<dbReference type="PANTHER" id="PTHR43873:SF1">
    <property type="entry name" value="COBYRINATE A,C-DIAMIDE SYNTHASE"/>
    <property type="match status" value="1"/>
</dbReference>
<evidence type="ECO:0000256" key="4">
    <source>
        <dbReference type="ARBA" id="ARBA00022598"/>
    </source>
</evidence>
<evidence type="ECO:0000256" key="8">
    <source>
        <dbReference type="ARBA" id="ARBA00022962"/>
    </source>
</evidence>
<evidence type="ECO:0000256" key="6">
    <source>
        <dbReference type="ARBA" id="ARBA00022840"/>
    </source>
</evidence>
<evidence type="ECO:0000256" key="9">
    <source>
        <dbReference type="HAMAP-Rule" id="MF_00027"/>
    </source>
</evidence>
<dbReference type="GO" id="GO:0005524">
    <property type="term" value="F:ATP binding"/>
    <property type="evidence" value="ECO:0007669"/>
    <property type="project" value="UniProtKB-UniRule"/>
</dbReference>
<evidence type="ECO:0000256" key="7">
    <source>
        <dbReference type="ARBA" id="ARBA00022842"/>
    </source>
</evidence>
<dbReference type="RefSeq" id="WP_008039866.1">
    <property type="nucleotide sequence ID" value="NZ_JH725147.1"/>
</dbReference>
<name>J0QSV5_9HYPH</name>
<feature type="active site" description="Nucleophile" evidence="9">
    <location>
        <position position="326"/>
    </location>
</feature>
<evidence type="ECO:0000313" key="12">
    <source>
        <dbReference type="EMBL" id="EJF88921.1"/>
    </source>
</evidence>
<comment type="caution">
    <text evidence="12">The sequence shown here is derived from an EMBL/GenBank/DDBJ whole genome shotgun (WGS) entry which is preliminary data.</text>
</comment>
<evidence type="ECO:0000313" key="13">
    <source>
        <dbReference type="Proteomes" id="UP000008952"/>
    </source>
</evidence>
<evidence type="ECO:0000259" key="11">
    <source>
        <dbReference type="Pfam" id="PF07685"/>
    </source>
</evidence>
<comment type="similarity">
    <text evidence="2">Belongs to the CobB/CobQ family. CobQ subfamily.</text>
</comment>
<dbReference type="PANTHER" id="PTHR43873">
    <property type="entry name" value="COBYRINATE A,C-DIAMIDE SYNTHASE"/>
    <property type="match status" value="1"/>
</dbReference>
<dbReference type="InterPro" id="IPR029062">
    <property type="entry name" value="Class_I_gatase-like"/>
</dbReference>
<evidence type="ECO:0000256" key="2">
    <source>
        <dbReference type="ARBA" id="ARBA00006205"/>
    </source>
</evidence>
<dbReference type="EMBL" id="AIMB01000008">
    <property type="protein sequence ID" value="EJF88921.1"/>
    <property type="molecule type" value="Genomic_DNA"/>
</dbReference>
<dbReference type="eggNOG" id="COG1797">
    <property type="taxonomic scope" value="Bacteria"/>
</dbReference>
<dbReference type="InterPro" id="IPR004484">
    <property type="entry name" value="CbiA/CobB_synth"/>
</dbReference>
<gene>
    <name evidence="9" type="primary">cobB</name>
    <name evidence="12" type="ORF">ME5_01472</name>
</gene>
<feature type="domain" description="CobQ/CobB/MinD/ParA nucleotide binding" evidence="10">
    <location>
        <begin position="5"/>
        <end position="187"/>
    </location>
</feature>
<keyword evidence="4 9" id="KW-0436">Ligase</keyword>
<dbReference type="STRING" id="1094558.ME5_01472"/>
<keyword evidence="8 9" id="KW-0315">Glutamine amidotransferase</keyword>
<keyword evidence="3 9" id="KW-0169">Cobalamin biosynthesis</keyword>
<accession>J0QSV5</accession>
<feature type="site" description="Increases nucleophilicity of active site Cys" evidence="9">
    <location>
        <position position="426"/>
    </location>
</feature>
<comment type="function">
    <text evidence="9">Catalyzes the ATP-dependent amidation of the two carboxylate groups at positions a and c of hydrogenobyrinate, using either L-glutamine or ammonia as the nitrogen source.</text>
</comment>
<dbReference type="Gene3D" id="3.40.50.300">
    <property type="entry name" value="P-loop containing nucleotide triphosphate hydrolases"/>
    <property type="match status" value="2"/>
</dbReference>
<sequence>MSGFMISAASSGSGKTVITLALMRALKNMGIKIAPAKAGPDFIDPAFHKAAIGTESINLDCWAMRPDLVKSLSQYHTKTDKMLIVEGMMGLYDGAINGCGSSAVLAQTLDLPIVFIVDCARQSHSVAALVKGFQSYMDGVHLSAILLNNIGSQRHEYMIREALKPLNIPVIGAVYKNKDLNLPSRHLGLIQASEYCELESFILNAAQIITQSVDLKTLINLSQKRSDRYFPQTLPQFAPLGHHVAVAHDDAFRFVYPHLLNGWHAKGAEISFFSPLNDEGPSLNCDAVYLSGGYPELYAERLSVAVHFKKVMKAKKNEGTRIYGECGGYMVLGESIEDSNGHHHPQLGFLPLKTSFKEAKLHLGYRTLKPKSSFLGDKWFRAHEFHYASIVSQGHAQPLFEAFDALNKPLGYVGMHNKNIAGSFMHIMDIE</sequence>
<comment type="catalytic activity">
    <reaction evidence="9">
        <text>hydrogenobyrinate + 2 L-glutamine + 2 ATP + 2 H2O = hydrogenobyrinate a,c-diamide + 2 L-glutamate + 2 ADP + 2 phosphate + 2 H(+)</text>
        <dbReference type="Rhea" id="RHEA:12544"/>
        <dbReference type="ChEBI" id="CHEBI:15377"/>
        <dbReference type="ChEBI" id="CHEBI:15378"/>
        <dbReference type="ChEBI" id="CHEBI:29985"/>
        <dbReference type="ChEBI" id="CHEBI:30616"/>
        <dbReference type="ChEBI" id="CHEBI:43474"/>
        <dbReference type="ChEBI" id="CHEBI:58359"/>
        <dbReference type="ChEBI" id="CHEBI:77873"/>
        <dbReference type="ChEBI" id="CHEBI:77874"/>
        <dbReference type="ChEBI" id="CHEBI:456216"/>
        <dbReference type="EC" id="6.3.5.9"/>
    </reaction>
</comment>
<dbReference type="PATRIC" id="fig|1094558.3.peg.1575"/>
<protein>
    <recommendedName>
        <fullName evidence="9">Hydrogenobyrinate a,c-diamide synthase</fullName>
        <ecNumber evidence="9">6.3.5.9</ecNumber>
    </recommendedName>
    <alternativeName>
        <fullName evidence="9">Hydrogenobyrinic acid a,c-diamide synthase</fullName>
    </alternativeName>
</protein>
<dbReference type="Pfam" id="PF01656">
    <property type="entry name" value="CbiA"/>
    <property type="match status" value="1"/>
</dbReference>
<comment type="cofactor">
    <cofactor evidence="1 9">
        <name>Mg(2+)</name>
        <dbReference type="ChEBI" id="CHEBI:18420"/>
    </cofactor>
</comment>
<feature type="domain" description="CobB/CobQ-like glutamine amidotransferase" evidence="11">
    <location>
        <begin position="244"/>
        <end position="427"/>
    </location>
</feature>
<evidence type="ECO:0000256" key="3">
    <source>
        <dbReference type="ARBA" id="ARBA00022573"/>
    </source>
</evidence>
<dbReference type="HOGENOM" id="CLU_022752_0_0_5"/>
<evidence type="ECO:0000259" key="10">
    <source>
        <dbReference type="Pfam" id="PF01656"/>
    </source>
</evidence>
<comment type="miscellaneous">
    <text evidence="9">The a and c carboxylates of hydrogenobyrinate are activated for nucleophilic attack via formation of a phosphorylated intermediate by ATP. CobB catalyzes first the amidation of the c-carboxylate, and then that of the a-carboxylate.</text>
</comment>
<keyword evidence="6 9" id="KW-0067">ATP-binding</keyword>
<dbReference type="HAMAP" id="MF_00027">
    <property type="entry name" value="CobB_CbiA"/>
    <property type="match status" value="1"/>
</dbReference>
<dbReference type="Pfam" id="PF07685">
    <property type="entry name" value="GATase_3"/>
    <property type="match status" value="1"/>
</dbReference>
<dbReference type="NCBIfam" id="TIGR00379">
    <property type="entry name" value="cobB"/>
    <property type="match status" value="1"/>
</dbReference>
<dbReference type="InterPro" id="IPR002586">
    <property type="entry name" value="CobQ/CobB/MinD/ParA_Nub-bd_dom"/>
</dbReference>